<protein>
    <recommendedName>
        <fullName evidence="1">DUF1266 domain-containing protein</fullName>
    </recommendedName>
</protein>
<sequence length="315" mass="37115">MNDYEHEPLLLFQIEGKPRRHRLKNLRSFVAVYNNKITIELDGETDIYSSEEIFDIYIKEPIVEDVGSKTTVIEFYEEGEQGFYELEDDTFPGLATQMEKALTHQWVYILEKCEYPETVKWFNACNAILNIATEQNPIIFGGADKNPDTMNAQRKILFDTWQINTANDLVYWLSMLLNGRSVEQYEDVLENGNCLDVDTGELFERIEHAGSSHCLWAWDLQRLINLAALGYLCDYLTWEDALDHCLEAGLKLQTLYSSWDEFVDCYLLGYCYWAEENPDDESGEGFMRRQIYDYYKKLKSNPWKIQWNHKLSREW</sequence>
<organism evidence="2 3">
    <name type="scientific">Methanobrevibacter curvatus</name>
    <dbReference type="NCBI Taxonomy" id="49547"/>
    <lineage>
        <taxon>Archaea</taxon>
        <taxon>Methanobacteriati</taxon>
        <taxon>Methanobacteriota</taxon>
        <taxon>Methanomada group</taxon>
        <taxon>Methanobacteria</taxon>
        <taxon>Methanobacteriales</taxon>
        <taxon>Methanobacteriaceae</taxon>
        <taxon>Methanobrevibacter</taxon>
    </lineage>
</organism>
<feature type="domain" description="DUF1266" evidence="1">
    <location>
        <begin position="180"/>
        <end position="307"/>
    </location>
</feature>
<dbReference type="InterPro" id="IPR009677">
    <property type="entry name" value="DUF1266"/>
</dbReference>
<name>A0A166BAM1_9EURY</name>
<dbReference type="STRING" id="49547.MBCUR_07760"/>
<keyword evidence="3" id="KW-1185">Reference proteome</keyword>
<evidence type="ECO:0000313" key="3">
    <source>
        <dbReference type="Proteomes" id="UP000077245"/>
    </source>
</evidence>
<dbReference type="EMBL" id="LWMV01000156">
    <property type="protein sequence ID" value="KZX13088.1"/>
    <property type="molecule type" value="Genomic_DNA"/>
</dbReference>
<evidence type="ECO:0000313" key="2">
    <source>
        <dbReference type="EMBL" id="KZX13088.1"/>
    </source>
</evidence>
<reference evidence="2 3" key="1">
    <citation type="submission" date="2016-04" db="EMBL/GenBank/DDBJ databases">
        <title>Genome sequence of Methanobrevibacter curvatus DSM 11111.</title>
        <authorList>
            <person name="Poehlein A."/>
            <person name="Seedorf H."/>
            <person name="Daniel R."/>
        </authorList>
    </citation>
    <scope>NUCLEOTIDE SEQUENCE [LARGE SCALE GENOMIC DNA]</scope>
    <source>
        <strain evidence="2 3">DSM 11111</strain>
    </source>
</reference>
<dbReference type="Proteomes" id="UP000077245">
    <property type="component" value="Unassembled WGS sequence"/>
</dbReference>
<dbReference type="AlphaFoldDB" id="A0A166BAM1"/>
<gene>
    <name evidence="2" type="ORF">MBCUR_07760</name>
</gene>
<dbReference type="Pfam" id="PF06889">
    <property type="entry name" value="DUF1266"/>
    <property type="match status" value="1"/>
</dbReference>
<evidence type="ECO:0000259" key="1">
    <source>
        <dbReference type="Pfam" id="PF06889"/>
    </source>
</evidence>
<dbReference type="RefSeq" id="WP_067090463.1">
    <property type="nucleotide sequence ID" value="NZ_LWMV01000156.1"/>
</dbReference>
<accession>A0A166BAM1</accession>
<comment type="caution">
    <text evidence="2">The sequence shown here is derived from an EMBL/GenBank/DDBJ whole genome shotgun (WGS) entry which is preliminary data.</text>
</comment>
<dbReference type="PATRIC" id="fig|49547.3.peg.840"/>
<proteinExistence type="predicted"/>